<dbReference type="RefSeq" id="WP_200314400.1">
    <property type="nucleotide sequence ID" value="NZ_JAENJH010000001.1"/>
</dbReference>
<accession>A0A934QNN6</accession>
<keyword evidence="2" id="KW-0472">Membrane</keyword>
<evidence type="ECO:0000256" key="1">
    <source>
        <dbReference type="SAM" id="MobiDB-lite"/>
    </source>
</evidence>
<organism evidence="3 4">
    <name type="scientific">Prauserella cavernicola</name>
    <dbReference type="NCBI Taxonomy" id="2800127"/>
    <lineage>
        <taxon>Bacteria</taxon>
        <taxon>Bacillati</taxon>
        <taxon>Actinomycetota</taxon>
        <taxon>Actinomycetes</taxon>
        <taxon>Pseudonocardiales</taxon>
        <taxon>Pseudonocardiaceae</taxon>
        <taxon>Prauserella</taxon>
    </lineage>
</organism>
<proteinExistence type="predicted"/>
<feature type="region of interest" description="Disordered" evidence="1">
    <location>
        <begin position="38"/>
        <end position="57"/>
    </location>
</feature>
<gene>
    <name evidence="3" type="ORF">JHE00_02810</name>
</gene>
<dbReference type="AlphaFoldDB" id="A0A934QNN6"/>
<feature type="region of interest" description="Disordered" evidence="1">
    <location>
        <begin position="1"/>
        <end position="27"/>
    </location>
</feature>
<reference evidence="3" key="1">
    <citation type="submission" date="2020-12" db="EMBL/GenBank/DDBJ databases">
        <title>Prauserella sp. ASG 168, a novel actinomycete isolated from cave rock.</title>
        <authorList>
            <person name="Suriyachadkun C."/>
        </authorList>
    </citation>
    <scope>NUCLEOTIDE SEQUENCE</scope>
    <source>
        <strain evidence="3">ASG 168</strain>
    </source>
</reference>
<keyword evidence="4" id="KW-1185">Reference proteome</keyword>
<protein>
    <submittedName>
        <fullName evidence="3">Uncharacterized protein</fullName>
    </submittedName>
</protein>
<dbReference type="Proteomes" id="UP000635245">
    <property type="component" value="Unassembled WGS sequence"/>
</dbReference>
<evidence type="ECO:0000313" key="4">
    <source>
        <dbReference type="Proteomes" id="UP000635245"/>
    </source>
</evidence>
<feature type="transmembrane region" description="Helical" evidence="2">
    <location>
        <begin position="62"/>
        <end position="84"/>
    </location>
</feature>
<evidence type="ECO:0000313" key="3">
    <source>
        <dbReference type="EMBL" id="MBK1783241.1"/>
    </source>
</evidence>
<feature type="compositionally biased region" description="Low complexity" evidence="1">
    <location>
        <begin position="18"/>
        <end position="27"/>
    </location>
</feature>
<comment type="caution">
    <text evidence="3">The sequence shown here is derived from an EMBL/GenBank/DDBJ whole genome shotgun (WGS) entry which is preliminary data.</text>
</comment>
<keyword evidence="2" id="KW-1133">Transmembrane helix</keyword>
<name>A0A934QNN6_9PSEU</name>
<feature type="transmembrane region" description="Helical" evidence="2">
    <location>
        <begin position="117"/>
        <end position="136"/>
    </location>
</feature>
<feature type="transmembrane region" description="Helical" evidence="2">
    <location>
        <begin position="168"/>
        <end position="189"/>
    </location>
</feature>
<evidence type="ECO:0000256" key="2">
    <source>
        <dbReference type="SAM" id="Phobius"/>
    </source>
</evidence>
<keyword evidence="2" id="KW-0812">Transmembrane</keyword>
<sequence length="229" mass="24466">MNHPDPSRGPVAPPPHAPAQQHPGQQYPVQRYPVQQYPVQQYPGPHGRPGSGEPQPWTRPGWGLVPVVLGTLVALVGALALPWVEQESMYGWSVLIGRAVEEGVLSDKWGHHVFQAYFQWAGLGLIALHAVYYLAWTAGGVRGKKSAKLILSTSGRSVERGRLGPMRAMMAVASLLLTVGHAIATYRGVFEDFDALSSGVYVTLGGLVLITVGGAIGPRLGTPTGRPQS</sequence>
<dbReference type="EMBL" id="JAENJH010000001">
    <property type="protein sequence ID" value="MBK1783241.1"/>
    <property type="molecule type" value="Genomic_DNA"/>
</dbReference>
<feature type="transmembrane region" description="Helical" evidence="2">
    <location>
        <begin position="195"/>
        <end position="216"/>
    </location>
</feature>